<dbReference type="PANTHER" id="PTHR47450:SF1">
    <property type="entry name" value="GLUCOKINASE"/>
    <property type="match status" value="1"/>
</dbReference>
<evidence type="ECO:0008006" key="5">
    <source>
        <dbReference type="Google" id="ProtNLM"/>
    </source>
</evidence>
<evidence type="ECO:0000313" key="4">
    <source>
        <dbReference type="Proteomes" id="UP000001542"/>
    </source>
</evidence>
<evidence type="ECO:0000256" key="2">
    <source>
        <dbReference type="ARBA" id="ARBA00022777"/>
    </source>
</evidence>
<dbReference type="STRING" id="5722.A2FJ31"/>
<evidence type="ECO:0000313" key="3">
    <source>
        <dbReference type="EMBL" id="EAX95095.1"/>
    </source>
</evidence>
<dbReference type="Proteomes" id="UP000001542">
    <property type="component" value="Unassembled WGS sequence"/>
</dbReference>
<keyword evidence="4" id="KW-1185">Reference proteome</keyword>
<dbReference type="GO" id="GO:0006096">
    <property type="term" value="P:glycolytic process"/>
    <property type="evidence" value="ECO:0007669"/>
    <property type="project" value="InterPro"/>
</dbReference>
<name>A2FJ31_TRIV3</name>
<keyword evidence="2" id="KW-0418">Kinase</keyword>
<dbReference type="OrthoDB" id="10257118at2759"/>
<reference evidence="3" key="2">
    <citation type="journal article" date="2007" name="Science">
        <title>Draft genome sequence of the sexually transmitted pathogen Trichomonas vaginalis.</title>
        <authorList>
            <person name="Carlton J.M."/>
            <person name="Hirt R.P."/>
            <person name="Silva J.C."/>
            <person name="Delcher A.L."/>
            <person name="Schatz M."/>
            <person name="Zhao Q."/>
            <person name="Wortman J.R."/>
            <person name="Bidwell S.L."/>
            <person name="Alsmark U.C.M."/>
            <person name="Besteiro S."/>
            <person name="Sicheritz-Ponten T."/>
            <person name="Noel C.J."/>
            <person name="Dacks J.B."/>
            <person name="Foster P.G."/>
            <person name="Simillion C."/>
            <person name="Van de Peer Y."/>
            <person name="Miranda-Saavedra D."/>
            <person name="Barton G.J."/>
            <person name="Westrop G.D."/>
            <person name="Mueller S."/>
            <person name="Dessi D."/>
            <person name="Fiori P.L."/>
            <person name="Ren Q."/>
            <person name="Paulsen I."/>
            <person name="Zhang H."/>
            <person name="Bastida-Corcuera F.D."/>
            <person name="Simoes-Barbosa A."/>
            <person name="Brown M.T."/>
            <person name="Hayes R.D."/>
            <person name="Mukherjee M."/>
            <person name="Okumura C.Y."/>
            <person name="Schneider R."/>
            <person name="Smith A.J."/>
            <person name="Vanacova S."/>
            <person name="Villalvazo M."/>
            <person name="Haas B.J."/>
            <person name="Pertea M."/>
            <person name="Feldblyum T.V."/>
            <person name="Utterback T.R."/>
            <person name="Shu C.L."/>
            <person name="Osoegawa K."/>
            <person name="de Jong P.J."/>
            <person name="Hrdy I."/>
            <person name="Horvathova L."/>
            <person name="Zubacova Z."/>
            <person name="Dolezal P."/>
            <person name="Malik S.B."/>
            <person name="Logsdon J.M. Jr."/>
            <person name="Henze K."/>
            <person name="Gupta A."/>
            <person name="Wang C.C."/>
            <person name="Dunne R.L."/>
            <person name="Upcroft J.A."/>
            <person name="Upcroft P."/>
            <person name="White O."/>
            <person name="Salzberg S.L."/>
            <person name="Tang P."/>
            <person name="Chiu C.-H."/>
            <person name="Lee Y.-S."/>
            <person name="Embley T.M."/>
            <person name="Coombs G.H."/>
            <person name="Mottram J.C."/>
            <person name="Tachezy J."/>
            <person name="Fraser-Liggett C.M."/>
            <person name="Johnson P.J."/>
        </authorList>
    </citation>
    <scope>NUCLEOTIDE SEQUENCE [LARGE SCALE GENOMIC DNA]</scope>
    <source>
        <strain evidence="3">G3</strain>
    </source>
</reference>
<dbReference type="GO" id="GO:0004340">
    <property type="term" value="F:glucokinase activity"/>
    <property type="evidence" value="ECO:0007669"/>
    <property type="project" value="InterPro"/>
</dbReference>
<dbReference type="Gene3D" id="3.40.367.20">
    <property type="match status" value="1"/>
</dbReference>
<dbReference type="InterPro" id="IPR003836">
    <property type="entry name" value="Glucokinase"/>
</dbReference>
<dbReference type="InParanoid" id="A2FJ31"/>
<gene>
    <name evidence="3" type="ORF">TVAG_204370</name>
</gene>
<dbReference type="Pfam" id="PF02685">
    <property type="entry name" value="Glucokinase"/>
    <property type="match status" value="1"/>
</dbReference>
<dbReference type="EMBL" id="DS113824">
    <property type="protein sequence ID" value="EAX95095.1"/>
    <property type="molecule type" value="Genomic_DNA"/>
</dbReference>
<reference evidence="3" key="1">
    <citation type="submission" date="2006-10" db="EMBL/GenBank/DDBJ databases">
        <authorList>
            <person name="Amadeo P."/>
            <person name="Zhao Q."/>
            <person name="Wortman J."/>
            <person name="Fraser-Liggett C."/>
            <person name="Carlton J."/>
        </authorList>
    </citation>
    <scope>NUCLEOTIDE SEQUENCE</scope>
    <source>
        <strain evidence="3">G3</strain>
    </source>
</reference>
<keyword evidence="1" id="KW-0808">Transferase</keyword>
<proteinExistence type="predicted"/>
<dbReference type="RefSeq" id="XP_001308025.1">
    <property type="nucleotide sequence ID" value="XM_001308024.1"/>
</dbReference>
<dbReference type="Gene3D" id="3.30.420.40">
    <property type="match status" value="1"/>
</dbReference>
<protein>
    <recommendedName>
        <fullName evidence="5">ROK family protein</fullName>
    </recommendedName>
</protein>
<dbReference type="GO" id="GO:0005536">
    <property type="term" value="F:D-glucose binding"/>
    <property type="evidence" value="ECO:0007669"/>
    <property type="project" value="InterPro"/>
</dbReference>
<dbReference type="SMR" id="A2FJ31"/>
<evidence type="ECO:0000256" key="1">
    <source>
        <dbReference type="ARBA" id="ARBA00022679"/>
    </source>
</evidence>
<dbReference type="AlphaFoldDB" id="A2FJ31"/>
<dbReference type="InterPro" id="IPR043129">
    <property type="entry name" value="ATPase_NBD"/>
</dbReference>
<dbReference type="SUPFAM" id="SSF53067">
    <property type="entry name" value="Actin-like ATPase domain"/>
    <property type="match status" value="1"/>
</dbReference>
<organism evidence="3 4">
    <name type="scientific">Trichomonas vaginalis (strain ATCC PRA-98 / G3)</name>
    <dbReference type="NCBI Taxonomy" id="412133"/>
    <lineage>
        <taxon>Eukaryota</taxon>
        <taxon>Metamonada</taxon>
        <taxon>Parabasalia</taxon>
        <taxon>Trichomonadida</taxon>
        <taxon>Trichomonadidae</taxon>
        <taxon>Trichomonas</taxon>
    </lineage>
</organism>
<dbReference type="GO" id="GO:0005524">
    <property type="term" value="F:ATP binding"/>
    <property type="evidence" value="ECO:0007669"/>
    <property type="project" value="InterPro"/>
</dbReference>
<dbReference type="PANTHER" id="PTHR47450">
    <property type="entry name" value="GLUCOKINASE"/>
    <property type="match status" value="1"/>
</dbReference>
<dbReference type="KEGG" id="tva:4752839"/>
<dbReference type="VEuPathDB" id="TrichDB:TVAG_204370"/>
<sequence>MIDLAKLNPMKNWGLNRVLGYCVGADVGASGIRIRVSNPSNANEIIDIPHQKARNAQQLLDAINKANEVIHKAVPKAKCFGSAFAIAGLRKGDDIIPSNWAPPDEVRTIRTALFPEGMYPKENHYLLNDLEACAYGIYAMDLHGDCNKYFRKLWGPGEKVVGKTRTAVMALGSGLGAALILKDPYMEKPYVLPTEFGFLQMPTIMKAHENYDYEQKIFQYTSDYYYDGATCPGFEDFASARAIRSLHKYWVPSSNVEAATISDMAKAGDKHAYQAMLQHYIYYSRLARTLAVGMKCDSIVMALFNQVNNDYMIVDNTDKLKFEFFDGTHPEWIKDTSVYSQKIDHNFNLFGATYMAHRAINKQ</sequence>
<dbReference type="VEuPathDB" id="TrichDB:TVAGG3_0879300"/>
<accession>A2FJ31</accession>